<keyword evidence="5" id="KW-1185">Reference proteome</keyword>
<dbReference type="PROSITE" id="PS00028">
    <property type="entry name" value="ZINC_FINGER_C2H2_1"/>
    <property type="match status" value="1"/>
</dbReference>
<protein>
    <recommendedName>
        <fullName evidence="3">C2H2-type domain-containing protein</fullName>
    </recommendedName>
</protein>
<dbReference type="AlphaFoldDB" id="A0A4S2MIM7"/>
<proteinExistence type="predicted"/>
<keyword evidence="1" id="KW-0863">Zinc-finger</keyword>
<dbReference type="InterPro" id="IPR036236">
    <property type="entry name" value="Znf_C2H2_sf"/>
</dbReference>
<keyword evidence="1" id="KW-0862">Zinc</keyword>
<dbReference type="Proteomes" id="UP000298138">
    <property type="component" value="Unassembled WGS sequence"/>
</dbReference>
<dbReference type="STRING" id="341454.A0A4S2MIM7"/>
<keyword evidence="1" id="KW-0479">Metal-binding</keyword>
<evidence type="ECO:0000256" key="2">
    <source>
        <dbReference type="SAM" id="MobiDB-lite"/>
    </source>
</evidence>
<accession>A0A4S2MIM7</accession>
<feature type="region of interest" description="Disordered" evidence="2">
    <location>
        <begin position="316"/>
        <end position="350"/>
    </location>
</feature>
<name>A0A4S2MIM7_9PEZI</name>
<organism evidence="4 5">
    <name type="scientific">Ascodesmis nigricans</name>
    <dbReference type="NCBI Taxonomy" id="341454"/>
    <lineage>
        <taxon>Eukaryota</taxon>
        <taxon>Fungi</taxon>
        <taxon>Dikarya</taxon>
        <taxon>Ascomycota</taxon>
        <taxon>Pezizomycotina</taxon>
        <taxon>Pezizomycetes</taxon>
        <taxon>Pezizales</taxon>
        <taxon>Ascodesmidaceae</taxon>
        <taxon>Ascodesmis</taxon>
    </lineage>
</organism>
<feature type="region of interest" description="Disordered" evidence="2">
    <location>
        <begin position="138"/>
        <end position="173"/>
    </location>
</feature>
<feature type="compositionally biased region" description="Acidic residues" evidence="2">
    <location>
        <begin position="404"/>
        <end position="418"/>
    </location>
</feature>
<feature type="region of interest" description="Disordered" evidence="2">
    <location>
        <begin position="232"/>
        <end position="294"/>
    </location>
</feature>
<feature type="compositionally biased region" description="Low complexity" evidence="2">
    <location>
        <begin position="330"/>
        <end position="343"/>
    </location>
</feature>
<dbReference type="EMBL" id="ML220170">
    <property type="protein sequence ID" value="TGZ76653.1"/>
    <property type="molecule type" value="Genomic_DNA"/>
</dbReference>
<evidence type="ECO:0000256" key="1">
    <source>
        <dbReference type="PROSITE-ProRule" id="PRU00042"/>
    </source>
</evidence>
<dbReference type="GO" id="GO:0008270">
    <property type="term" value="F:zinc ion binding"/>
    <property type="evidence" value="ECO:0007669"/>
    <property type="project" value="UniProtKB-KW"/>
</dbReference>
<dbReference type="SUPFAM" id="SSF57667">
    <property type="entry name" value="beta-beta-alpha zinc fingers"/>
    <property type="match status" value="1"/>
</dbReference>
<feature type="region of interest" description="Disordered" evidence="2">
    <location>
        <begin position="1"/>
        <end position="59"/>
    </location>
</feature>
<feature type="compositionally biased region" description="Polar residues" evidence="2">
    <location>
        <begin position="10"/>
        <end position="26"/>
    </location>
</feature>
<feature type="compositionally biased region" description="Low complexity" evidence="2">
    <location>
        <begin position="236"/>
        <end position="255"/>
    </location>
</feature>
<sequence length="440" mass="45839">MAATKDSVPSRLSNGLNPTPSSSSNALPIKSPQHARHPSGGSALASQHRITRRKSMSSSGANIAAVTQAIKQAAEANGFGASGVAASLPKLHGKAETTCLPAYPSPPSSLPNAGGLSAGLNSAPYAGKSTTLLNGSAIVDGHAPEVKPTPRNRRASEGTGSGPALSQKGIRVRSGSELKCDKCGKGYKHSSCLTKHLWEHTPEWQFTSKLLISKHQQVQLLEAASILVSMNPTPPASSSGASNNDANSSANSSSDETTPPPAAMLGSSLTSPVPTPRGIRTIPGKAGKRYSTSNSYSRSFTASNNFLTGVSAPTAPAFPNHLPPRPAPRPRAGSSSISAARSPMIRPTASNEDDALAAAVELLSCSFHASGSVPRSGAMEAGSPMLSASMLGRSYMEPVKEEMKTEEDEMDVDMDSEDQAWRERQRSDEDEEGVFGRMEE</sequence>
<dbReference type="OrthoDB" id="2152896at2759"/>
<evidence type="ECO:0000259" key="3">
    <source>
        <dbReference type="PROSITE" id="PS50157"/>
    </source>
</evidence>
<dbReference type="InterPro" id="IPR013087">
    <property type="entry name" value="Znf_C2H2_type"/>
</dbReference>
<evidence type="ECO:0000313" key="4">
    <source>
        <dbReference type="EMBL" id="TGZ76653.1"/>
    </source>
</evidence>
<feature type="domain" description="C2H2-type" evidence="3">
    <location>
        <begin position="178"/>
        <end position="205"/>
    </location>
</feature>
<evidence type="ECO:0000313" key="5">
    <source>
        <dbReference type="Proteomes" id="UP000298138"/>
    </source>
</evidence>
<reference evidence="4 5" key="1">
    <citation type="submission" date="2019-04" db="EMBL/GenBank/DDBJ databases">
        <title>Comparative genomics and transcriptomics to analyze fruiting body development in filamentous ascomycetes.</title>
        <authorList>
            <consortium name="DOE Joint Genome Institute"/>
            <person name="Lutkenhaus R."/>
            <person name="Traeger S."/>
            <person name="Breuer J."/>
            <person name="Kuo A."/>
            <person name="Lipzen A."/>
            <person name="Pangilinan J."/>
            <person name="Dilworth D."/>
            <person name="Sandor L."/>
            <person name="Poggeler S."/>
            <person name="Barry K."/>
            <person name="Grigoriev I.V."/>
            <person name="Nowrousian M."/>
        </authorList>
    </citation>
    <scope>NUCLEOTIDE SEQUENCE [LARGE SCALE GENOMIC DNA]</scope>
    <source>
        <strain evidence="4 5">CBS 389.68</strain>
    </source>
</reference>
<feature type="region of interest" description="Disordered" evidence="2">
    <location>
        <begin position="400"/>
        <end position="440"/>
    </location>
</feature>
<gene>
    <name evidence="4" type="ORF">EX30DRAFT_231710</name>
</gene>
<dbReference type="InParanoid" id="A0A4S2MIM7"/>
<dbReference type="PROSITE" id="PS50157">
    <property type="entry name" value="ZINC_FINGER_C2H2_2"/>
    <property type="match status" value="1"/>
</dbReference>